<dbReference type="eggNOG" id="KOG2884">
    <property type="taxonomic scope" value="Eukaryota"/>
</dbReference>
<feature type="compositionally biased region" description="Acidic residues" evidence="3">
    <location>
        <begin position="283"/>
        <end position="295"/>
    </location>
</feature>
<feature type="compositionally biased region" description="Low complexity" evidence="3">
    <location>
        <begin position="301"/>
        <end position="316"/>
    </location>
</feature>
<comment type="similarity">
    <text evidence="1">Belongs to the proteasome subunit S5A family.</text>
</comment>
<dbReference type="GO" id="GO:0008540">
    <property type="term" value="C:proteasome regulatory particle, base subcomplex"/>
    <property type="evidence" value="ECO:0007669"/>
    <property type="project" value="TreeGrafter"/>
</dbReference>
<evidence type="ECO:0000313" key="6">
    <source>
        <dbReference type="Proteomes" id="UP000007148"/>
    </source>
</evidence>
<dbReference type="FunCoup" id="G4TQ28">
    <property type="interactions" value="522"/>
</dbReference>
<feature type="region of interest" description="Disordered" evidence="3">
    <location>
        <begin position="195"/>
        <end position="217"/>
    </location>
</feature>
<sequence length="378" mass="39980">MPLESCMLVIDNSEYMRNGDYPPSRFDAQTDAITTVFSAKVDSNPENTAGVMTMAGKSPEVLVTPTQDVGKILSALHNTTMSGSVDVLTAIQVAQLALKHRQNKNLRQRIIAFVGSPISDAVDERAMTRVGKKLKKNNVALDIVAYGEYEENEKRLKALVDAVQNNDNSHFLIIAPGSHLMSDILLSSPILRDPSEAGVPGGDEAGGSGGGNAFEFGFDPSLDPELALALRMSMEEEQARQRNAEAASSSAAAPAASTSTSAAMNTEGETTPKPAPKVLESTTAEDDAMDADENDPLLAQAIAMSTGGGAATTAASDADKDDEDMDGEEDDDEDGDDEDEEEGEDEEDEEAAIAMAIAMSMKQQEDDASASDPKAKKK</sequence>
<dbReference type="GO" id="GO:0043161">
    <property type="term" value="P:proteasome-mediated ubiquitin-dependent protein catabolic process"/>
    <property type="evidence" value="ECO:0007669"/>
    <property type="project" value="TreeGrafter"/>
</dbReference>
<dbReference type="PROSITE" id="PS50330">
    <property type="entry name" value="UIM"/>
    <property type="match status" value="2"/>
</dbReference>
<keyword evidence="6" id="KW-1185">Reference proteome</keyword>
<dbReference type="Pfam" id="PF13519">
    <property type="entry name" value="VWA_2"/>
    <property type="match status" value="1"/>
</dbReference>
<dbReference type="OMA" id="RIVIFNC"/>
<dbReference type="GO" id="GO:0005829">
    <property type="term" value="C:cytosol"/>
    <property type="evidence" value="ECO:0007669"/>
    <property type="project" value="TreeGrafter"/>
</dbReference>
<protein>
    <submittedName>
        <fullName evidence="5">Probable 26S proteasome regulatory subunit Rpn10</fullName>
    </submittedName>
</protein>
<dbReference type="Proteomes" id="UP000007148">
    <property type="component" value="Unassembled WGS sequence"/>
</dbReference>
<organism evidence="5 6">
    <name type="scientific">Serendipita indica (strain DSM 11827)</name>
    <name type="common">Root endophyte fungus</name>
    <name type="synonym">Piriformospora indica</name>
    <dbReference type="NCBI Taxonomy" id="1109443"/>
    <lineage>
        <taxon>Eukaryota</taxon>
        <taxon>Fungi</taxon>
        <taxon>Dikarya</taxon>
        <taxon>Basidiomycota</taxon>
        <taxon>Agaricomycotina</taxon>
        <taxon>Agaricomycetes</taxon>
        <taxon>Sebacinales</taxon>
        <taxon>Serendipitaceae</taxon>
        <taxon>Serendipita</taxon>
    </lineage>
</organism>
<evidence type="ECO:0000259" key="4">
    <source>
        <dbReference type="PROSITE" id="PS50234"/>
    </source>
</evidence>
<name>G4TQ28_SERID</name>
<dbReference type="GO" id="GO:0036435">
    <property type="term" value="F:K48-linked polyubiquitin modification-dependent protein binding"/>
    <property type="evidence" value="ECO:0007669"/>
    <property type="project" value="UniProtKB-ARBA"/>
</dbReference>
<evidence type="ECO:0000256" key="1">
    <source>
        <dbReference type="ARBA" id="ARBA00005574"/>
    </source>
</evidence>
<dbReference type="PROSITE" id="PS50234">
    <property type="entry name" value="VWFA"/>
    <property type="match status" value="1"/>
</dbReference>
<dbReference type="Gene3D" id="3.40.50.410">
    <property type="entry name" value="von Willebrand factor, type A domain"/>
    <property type="match status" value="1"/>
</dbReference>
<dbReference type="InterPro" id="IPR027040">
    <property type="entry name" value="PSMD4"/>
</dbReference>
<feature type="domain" description="VWFA" evidence="4">
    <location>
        <begin position="5"/>
        <end position="190"/>
    </location>
</feature>
<feature type="compositionally biased region" description="Low complexity" evidence="3">
    <location>
        <begin position="244"/>
        <end position="263"/>
    </location>
</feature>
<dbReference type="EMBL" id="CAFZ01000224">
    <property type="protein sequence ID" value="CCA73421.1"/>
    <property type="molecule type" value="Genomic_DNA"/>
</dbReference>
<dbReference type="AlphaFoldDB" id="G4TQ28"/>
<dbReference type="PANTHER" id="PTHR10223:SF0">
    <property type="entry name" value="26S PROTEASOME NON-ATPASE REGULATORY SUBUNIT 4"/>
    <property type="match status" value="1"/>
</dbReference>
<accession>G4TQ28</accession>
<comment type="caution">
    <text evidence="5">The sequence shown here is derived from an EMBL/GenBank/DDBJ whole genome shotgun (WGS) entry which is preliminary data.</text>
</comment>
<reference evidence="5 6" key="1">
    <citation type="journal article" date="2011" name="PLoS Pathog.">
        <title>Endophytic Life Strategies Decoded by Genome and Transcriptome Analyses of the Mutualistic Root Symbiont Piriformospora indica.</title>
        <authorList>
            <person name="Zuccaro A."/>
            <person name="Lahrmann U."/>
            <person name="Guldener U."/>
            <person name="Langen G."/>
            <person name="Pfiffi S."/>
            <person name="Biedenkopf D."/>
            <person name="Wong P."/>
            <person name="Samans B."/>
            <person name="Grimm C."/>
            <person name="Basiewicz M."/>
            <person name="Murat C."/>
            <person name="Martin F."/>
            <person name="Kogel K.H."/>
        </authorList>
    </citation>
    <scope>NUCLEOTIDE SEQUENCE [LARGE SCALE GENOMIC DNA]</scope>
    <source>
        <strain evidence="5 6">DSM 11827</strain>
    </source>
</reference>
<dbReference type="FunFam" id="3.40.50.410:FF:000005">
    <property type="entry name" value="26S proteasome non-ATPase regulatory subunit 4"/>
    <property type="match status" value="1"/>
</dbReference>
<dbReference type="SMART" id="SM00726">
    <property type="entry name" value="UIM"/>
    <property type="match status" value="3"/>
</dbReference>
<feature type="compositionally biased region" description="Low complexity" evidence="3">
    <location>
        <begin position="352"/>
        <end position="361"/>
    </location>
</feature>
<dbReference type="STRING" id="1109443.G4TQ28"/>
<dbReference type="PANTHER" id="PTHR10223">
    <property type="entry name" value="26S PROTEASOME NON-ATPASE REGULATORY SUBUNIT 4"/>
    <property type="match status" value="1"/>
</dbReference>
<dbReference type="InterPro" id="IPR002035">
    <property type="entry name" value="VWF_A"/>
</dbReference>
<dbReference type="OrthoDB" id="1731724at2759"/>
<dbReference type="InterPro" id="IPR036465">
    <property type="entry name" value="vWFA_dom_sf"/>
</dbReference>
<feature type="compositionally biased region" description="Acidic residues" evidence="3">
    <location>
        <begin position="319"/>
        <end position="351"/>
    </location>
</feature>
<feature type="region of interest" description="Disordered" evidence="3">
    <location>
        <begin position="235"/>
        <end position="378"/>
    </location>
</feature>
<keyword evidence="2 5" id="KW-0647">Proteasome</keyword>
<feature type="compositionally biased region" description="Gly residues" evidence="3">
    <location>
        <begin position="199"/>
        <end position="212"/>
    </location>
</feature>
<dbReference type="CDD" id="cd01452">
    <property type="entry name" value="VWA_26S_proteasome_subunit"/>
    <property type="match status" value="1"/>
</dbReference>
<evidence type="ECO:0000313" key="5">
    <source>
        <dbReference type="EMBL" id="CCA73421.1"/>
    </source>
</evidence>
<dbReference type="InterPro" id="IPR003903">
    <property type="entry name" value="UIM_dom"/>
</dbReference>
<dbReference type="InParanoid" id="G4TQ28"/>
<evidence type="ECO:0000256" key="3">
    <source>
        <dbReference type="SAM" id="MobiDB-lite"/>
    </source>
</evidence>
<dbReference type="SMART" id="SM00327">
    <property type="entry name" value="VWA"/>
    <property type="match status" value="1"/>
</dbReference>
<dbReference type="SUPFAM" id="SSF53300">
    <property type="entry name" value="vWA-like"/>
    <property type="match status" value="1"/>
</dbReference>
<gene>
    <name evidence="5" type="ORF">PIIN_07375</name>
</gene>
<dbReference type="GO" id="GO:0005634">
    <property type="term" value="C:nucleus"/>
    <property type="evidence" value="ECO:0007669"/>
    <property type="project" value="TreeGrafter"/>
</dbReference>
<dbReference type="Gene3D" id="1.10.287.3990">
    <property type="match status" value="1"/>
</dbReference>
<proteinExistence type="inferred from homology"/>
<dbReference type="HOGENOM" id="CLU_033293_1_0_1"/>
<evidence type="ECO:0000256" key="2">
    <source>
        <dbReference type="ARBA" id="ARBA00022942"/>
    </source>
</evidence>